<name>A0A8S3RWN8_MYTED</name>
<dbReference type="InterPro" id="IPR056884">
    <property type="entry name" value="NPHP3-like_N"/>
</dbReference>
<dbReference type="PANTHER" id="PTHR10039">
    <property type="entry name" value="AMELOGENIN"/>
    <property type="match status" value="1"/>
</dbReference>
<dbReference type="OrthoDB" id="5989012at2759"/>
<accession>A0A8S3RWN8</accession>
<dbReference type="EMBL" id="CAJPWZ010001242">
    <property type="protein sequence ID" value="CAG2210622.1"/>
    <property type="molecule type" value="Genomic_DNA"/>
</dbReference>
<comment type="caution">
    <text evidence="4">The sequence shown here is derived from an EMBL/GenBank/DDBJ whole genome shotgun (WGS) entry which is preliminary data.</text>
</comment>
<evidence type="ECO:0000259" key="3">
    <source>
        <dbReference type="Pfam" id="PF25521"/>
    </source>
</evidence>
<dbReference type="Pfam" id="PF25521">
    <property type="entry name" value="WHD_TANC1"/>
    <property type="match status" value="1"/>
</dbReference>
<dbReference type="AlphaFoldDB" id="A0A8S3RWN8"/>
<dbReference type="Proteomes" id="UP000683360">
    <property type="component" value="Unassembled WGS sequence"/>
</dbReference>
<gene>
    <name evidence="4" type="ORF">MEDL_24705</name>
</gene>
<dbReference type="Pfam" id="PF24883">
    <property type="entry name" value="NPHP3_N"/>
    <property type="match status" value="1"/>
</dbReference>
<dbReference type="InterPro" id="IPR058056">
    <property type="entry name" value="WH_TANC1/2"/>
</dbReference>
<feature type="domain" description="TANC1/2-like winged helix" evidence="3">
    <location>
        <begin position="208"/>
        <end position="329"/>
    </location>
</feature>
<feature type="domain" description="Nephrocystin 3-like N-terminal" evidence="2">
    <location>
        <begin position="7"/>
        <end position="109"/>
    </location>
</feature>
<keyword evidence="1" id="KW-0677">Repeat</keyword>
<evidence type="ECO:0008006" key="6">
    <source>
        <dbReference type="Google" id="ProtNLM"/>
    </source>
</evidence>
<reference evidence="4" key="1">
    <citation type="submission" date="2021-03" db="EMBL/GenBank/DDBJ databases">
        <authorList>
            <person name="Bekaert M."/>
        </authorList>
    </citation>
    <scope>NUCLEOTIDE SEQUENCE</scope>
</reference>
<evidence type="ECO:0000256" key="1">
    <source>
        <dbReference type="ARBA" id="ARBA00022737"/>
    </source>
</evidence>
<keyword evidence="5" id="KW-1185">Reference proteome</keyword>
<dbReference type="InterPro" id="IPR027417">
    <property type="entry name" value="P-loop_NTPase"/>
</dbReference>
<dbReference type="SUPFAM" id="SSF52540">
    <property type="entry name" value="P-loop containing nucleoside triphosphate hydrolases"/>
    <property type="match status" value="1"/>
</dbReference>
<evidence type="ECO:0000313" key="5">
    <source>
        <dbReference type="Proteomes" id="UP000683360"/>
    </source>
</evidence>
<sequence>MDMSVSAGTFIRNLASAIVKLYPEMGNAILADEVASNFLYGTRCYKDPISCFEMSILNPLRGHWINQNFIILIDALDECDTAGRNTLFHFLLTQIQRFPSNFKFILTSRKIENINRSFQLLDEKVRQVYLNTSDPFNMNDVKQYVRKTSKLTEPQISKLTKAADGNFLHVKLYLQYCRKTDTFDFRNVPNSLALLYQLNFNRIFKDSESLFYDFLPVFEVLCTIQNPIDKDQLIEVSQIEGTSKRRQLETLLGNELGHFLKFEDGKMSFFHKSIIDFLTDESRNKLHIFVHKENGHQLFAEYLLGQLKMNLTLKHNLVELIHHVAMSKNVKFESMLFDYVRDLLTKDKTLRLELLYQVVWKYNDYHTTELLLEYIGVTAINTINKMNQSPAFIAASQEMRRP</sequence>
<protein>
    <recommendedName>
        <fullName evidence="6">NACHT domain-containing protein</fullName>
    </recommendedName>
</protein>
<organism evidence="4 5">
    <name type="scientific">Mytilus edulis</name>
    <name type="common">Blue mussel</name>
    <dbReference type="NCBI Taxonomy" id="6550"/>
    <lineage>
        <taxon>Eukaryota</taxon>
        <taxon>Metazoa</taxon>
        <taxon>Spiralia</taxon>
        <taxon>Lophotrochozoa</taxon>
        <taxon>Mollusca</taxon>
        <taxon>Bivalvia</taxon>
        <taxon>Autobranchia</taxon>
        <taxon>Pteriomorphia</taxon>
        <taxon>Mytilida</taxon>
        <taxon>Mytiloidea</taxon>
        <taxon>Mytilidae</taxon>
        <taxon>Mytilinae</taxon>
        <taxon>Mytilus</taxon>
    </lineage>
</organism>
<proteinExistence type="predicted"/>
<evidence type="ECO:0000259" key="2">
    <source>
        <dbReference type="Pfam" id="PF24883"/>
    </source>
</evidence>
<evidence type="ECO:0000313" key="4">
    <source>
        <dbReference type="EMBL" id="CAG2210622.1"/>
    </source>
</evidence>